<dbReference type="STRING" id="98765.A0A2R6R0Z0"/>
<evidence type="ECO:0000313" key="1">
    <source>
        <dbReference type="EMBL" id="PSS18902.1"/>
    </source>
</evidence>
<dbReference type="Proteomes" id="UP000186601">
    <property type="component" value="Unassembled WGS sequence"/>
</dbReference>
<dbReference type="AlphaFoldDB" id="A0A2R6R0Z0"/>
<proteinExistence type="predicted"/>
<keyword evidence="2" id="KW-1185">Reference proteome</keyword>
<reference evidence="1 2" key="1">
    <citation type="submission" date="2018-02" db="EMBL/GenBank/DDBJ databases">
        <title>Genome sequence of the basidiomycete white-rot fungus Phlebia centrifuga.</title>
        <authorList>
            <person name="Granchi Z."/>
            <person name="Peng M."/>
            <person name="de Vries R.P."/>
            <person name="Hilden K."/>
            <person name="Makela M.R."/>
            <person name="Grigoriev I."/>
            <person name="Riley R."/>
        </authorList>
    </citation>
    <scope>NUCLEOTIDE SEQUENCE [LARGE SCALE GENOMIC DNA]</scope>
    <source>
        <strain evidence="1 2">FBCC195</strain>
    </source>
</reference>
<dbReference type="OrthoDB" id="2797114at2759"/>
<dbReference type="Gene3D" id="3.60.130.30">
    <property type="match status" value="1"/>
</dbReference>
<gene>
    <name evidence="1" type="ORF">PHLCEN_2v3188</name>
</gene>
<accession>A0A2R6R0Z0</accession>
<comment type="caution">
    <text evidence="1">The sequence shown here is derived from an EMBL/GenBank/DDBJ whole genome shotgun (WGS) entry which is preliminary data.</text>
</comment>
<name>A0A2R6R0Z0_9APHY</name>
<dbReference type="EMBL" id="MLYV02000286">
    <property type="protein sequence ID" value="PSS18902.1"/>
    <property type="molecule type" value="Genomic_DNA"/>
</dbReference>
<organism evidence="1 2">
    <name type="scientific">Hermanssonia centrifuga</name>
    <dbReference type="NCBI Taxonomy" id="98765"/>
    <lineage>
        <taxon>Eukaryota</taxon>
        <taxon>Fungi</taxon>
        <taxon>Dikarya</taxon>
        <taxon>Basidiomycota</taxon>
        <taxon>Agaricomycotina</taxon>
        <taxon>Agaricomycetes</taxon>
        <taxon>Polyporales</taxon>
        <taxon>Meruliaceae</taxon>
        <taxon>Hermanssonia</taxon>
    </lineage>
</organism>
<sequence>MHKTAAAGRYKVETDLGGSSRAAEGAWLGLNNYKRKRGQPRTLEQYKEAGFRILKWDGLETITLTDKQGIVFGVLCGQPPDSSGKTWAETCEGVTTALRQAEADLDFNGSPIIPEMSKEKAKNAKNRRGKFKTASMGVSYGGGQKIPAEWSHTEENQRVFDTLKSNPDFTRMVNWAAMFAYYAPRLYQDYVDAFLRLQQNQPELQLPIPGSIFSAISLNLGHQVVAELHKDFKNLAYGLCHICALGNFDAELSGHLILWELDLLIEFPPGSSILITSALISHGNTELQVGEERYSVIQYTAGGLFRWVEYGCRTEAQFGKEKPEEAARVWKERPERWKEAIGLFSNVSEYPKCSK</sequence>
<evidence type="ECO:0000313" key="2">
    <source>
        <dbReference type="Proteomes" id="UP000186601"/>
    </source>
</evidence>
<protein>
    <submittedName>
        <fullName evidence="1">Uncharacterized protein</fullName>
    </submittedName>
</protein>